<dbReference type="NCBIfam" id="TIGR00740">
    <property type="entry name" value="carboxy-S-adenosyl-L-methionine synthase CmoA"/>
    <property type="match status" value="1"/>
</dbReference>
<evidence type="ECO:0000256" key="2">
    <source>
        <dbReference type="ARBA" id="ARBA00022691"/>
    </source>
</evidence>
<dbReference type="PIRSF" id="PIRSF006325">
    <property type="entry name" value="MeTrfase_bac"/>
    <property type="match status" value="1"/>
</dbReference>
<feature type="binding site" evidence="3 4">
    <location>
        <position position="35"/>
    </location>
    <ligand>
        <name>S-adenosyl-L-methionine</name>
        <dbReference type="ChEBI" id="CHEBI:59789"/>
    </ligand>
</feature>
<dbReference type="InterPro" id="IPR041698">
    <property type="entry name" value="Methyltransf_25"/>
</dbReference>
<protein>
    <recommendedName>
        <fullName evidence="3">Carboxy-S-adenosyl-L-methionine synthase</fullName>
        <shortName evidence="3">Cx-SAM synthase</shortName>
        <ecNumber evidence="3">2.1.3.-</ecNumber>
    </recommendedName>
</protein>
<dbReference type="HAMAP" id="MF_01589">
    <property type="entry name" value="Cx_SAM_synthase"/>
    <property type="match status" value="1"/>
</dbReference>
<comment type="catalytic activity">
    <reaction evidence="3">
        <text>prephenate + S-adenosyl-L-methionine = carboxy-S-adenosyl-L-methionine + 3-phenylpyruvate + H2O</text>
        <dbReference type="Rhea" id="RHEA:51692"/>
        <dbReference type="ChEBI" id="CHEBI:15377"/>
        <dbReference type="ChEBI" id="CHEBI:18005"/>
        <dbReference type="ChEBI" id="CHEBI:29934"/>
        <dbReference type="ChEBI" id="CHEBI:59789"/>
        <dbReference type="ChEBI" id="CHEBI:134278"/>
    </reaction>
</comment>
<dbReference type="GO" id="GO:0002098">
    <property type="term" value="P:tRNA wobble uridine modification"/>
    <property type="evidence" value="ECO:0007669"/>
    <property type="project" value="InterPro"/>
</dbReference>
<dbReference type="Proteomes" id="UP000509414">
    <property type="component" value="Chromosome"/>
</dbReference>
<dbReference type="InterPro" id="IPR005271">
    <property type="entry name" value="CmoA"/>
</dbReference>
<feature type="binding site" evidence="3 4">
    <location>
        <position position="124"/>
    </location>
    <ligand>
        <name>S-adenosyl-L-methionine</name>
        <dbReference type="ChEBI" id="CHEBI:59789"/>
    </ligand>
</feature>
<dbReference type="KEGG" id="cinf:CINF_1312"/>
<comment type="caution">
    <text evidence="3">Lacks conserved residue(s) required for the propagation of feature annotation.</text>
</comment>
<keyword evidence="1 3" id="KW-0808">Transferase</keyword>
<name>A0A7H9CI49_9BACT</name>
<feature type="binding site" evidence="3 4">
    <location>
        <begin position="60"/>
        <end position="62"/>
    </location>
    <ligand>
        <name>S-adenosyl-L-methionine</name>
        <dbReference type="ChEBI" id="CHEBI:59789"/>
    </ligand>
</feature>
<gene>
    <name evidence="3 6" type="primary">cmoA</name>
    <name evidence="6" type="ORF">CINF_1312</name>
</gene>
<feature type="domain" description="Methyltransferase" evidence="5">
    <location>
        <begin position="56"/>
        <end position="150"/>
    </location>
</feature>
<evidence type="ECO:0000256" key="3">
    <source>
        <dbReference type="HAMAP-Rule" id="MF_01589"/>
    </source>
</evidence>
<organism evidence="6 7">
    <name type="scientific">Candidatus Campylobacter infans</name>
    <dbReference type="NCBI Taxonomy" id="2561898"/>
    <lineage>
        <taxon>Bacteria</taxon>
        <taxon>Pseudomonadati</taxon>
        <taxon>Campylobacterota</taxon>
        <taxon>Epsilonproteobacteria</taxon>
        <taxon>Campylobacterales</taxon>
        <taxon>Campylobacteraceae</taxon>
        <taxon>Campylobacter</taxon>
    </lineage>
</organism>
<feature type="binding site" evidence="3">
    <location>
        <position position="191"/>
    </location>
    <ligand>
        <name>S-adenosyl-L-methionine</name>
        <dbReference type="ChEBI" id="CHEBI:59789"/>
    </ligand>
</feature>
<comment type="similarity">
    <text evidence="3">Belongs to the class I-like SAM-binding methyltransferase superfamily. Cx-SAM synthase family.</text>
</comment>
<evidence type="ECO:0000313" key="6">
    <source>
        <dbReference type="EMBL" id="QLI05797.1"/>
    </source>
</evidence>
<keyword evidence="7" id="KW-1185">Reference proteome</keyword>
<evidence type="ECO:0000259" key="5">
    <source>
        <dbReference type="Pfam" id="PF13649"/>
    </source>
</evidence>
<dbReference type="CDD" id="cd02440">
    <property type="entry name" value="AdoMet_MTases"/>
    <property type="match status" value="1"/>
</dbReference>
<proteinExistence type="inferred from homology"/>
<dbReference type="PANTHER" id="PTHR43861">
    <property type="entry name" value="TRANS-ACONITATE 2-METHYLTRANSFERASE-RELATED"/>
    <property type="match status" value="1"/>
</dbReference>
<dbReference type="SUPFAM" id="SSF53335">
    <property type="entry name" value="S-adenosyl-L-methionine-dependent methyltransferases"/>
    <property type="match status" value="1"/>
</dbReference>
<sequence>MKDELFSTPNNAPFEFSQAVASVFDDMISRSVPYYDISSKIICELLCDLLPQNASVCDIGCSTASLLLFLAQARSDLVLCGLDLSAPMIELASKKAQAYGAKIELICADASKCQLQKCDAFIVNYTLQFISTQNRASFLERIFSALNPGGILIFSEKLIYDESTLNASITRLYENYKQAQGYSKTQIANKRKALENVLVPFSEAKNRELLINAGFKSVESIFKWGNFATFLGRKFI</sequence>
<dbReference type="GO" id="GO:0016743">
    <property type="term" value="F:carboxyl- or carbamoyltransferase activity"/>
    <property type="evidence" value="ECO:0007669"/>
    <property type="project" value="UniProtKB-UniRule"/>
</dbReference>
<dbReference type="RefSeq" id="WP_179974965.1">
    <property type="nucleotide sequence ID" value="NZ_CP049075.1"/>
</dbReference>
<dbReference type="InterPro" id="IPR029063">
    <property type="entry name" value="SAM-dependent_MTases_sf"/>
</dbReference>
<reference evidence="6 7" key="1">
    <citation type="submission" date="2020-02" db="EMBL/GenBank/DDBJ databases">
        <title>Complete genome sequence of the novel Campylobacter species Candidatus Campylobacter infans.</title>
        <authorList>
            <person name="Duim B."/>
            <person name="Zomer A."/>
            <person name="van der Graaf L."/>
            <person name="Wagenaar J."/>
        </authorList>
    </citation>
    <scope>NUCLEOTIDE SEQUENCE [LARGE SCALE GENOMIC DNA]</scope>
    <source>
        <strain evidence="6 7">19S00001</strain>
    </source>
</reference>
<dbReference type="GO" id="GO:1904047">
    <property type="term" value="F:S-adenosyl-L-methionine binding"/>
    <property type="evidence" value="ECO:0007669"/>
    <property type="project" value="UniProtKB-UniRule"/>
</dbReference>
<dbReference type="PANTHER" id="PTHR43861:SF2">
    <property type="entry name" value="CARBOXY-S-ADENOSYL-L-METHIONINE SYNTHASE"/>
    <property type="match status" value="1"/>
</dbReference>
<dbReference type="EC" id="2.1.3.-" evidence="3"/>
<dbReference type="Gene3D" id="3.40.50.150">
    <property type="entry name" value="Vaccinia Virus protein VP39"/>
    <property type="match status" value="1"/>
</dbReference>
<comment type="function">
    <text evidence="3">Catalyzes the conversion of S-adenosyl-L-methionine (SAM) to carboxy-S-adenosyl-L-methionine (Cx-SAM).</text>
</comment>
<evidence type="ECO:0000256" key="1">
    <source>
        <dbReference type="ARBA" id="ARBA00022679"/>
    </source>
</evidence>
<dbReference type="Pfam" id="PF13649">
    <property type="entry name" value="Methyltransf_25"/>
    <property type="match status" value="1"/>
</dbReference>
<keyword evidence="2 3" id="KW-0949">S-adenosyl-L-methionine</keyword>
<dbReference type="EMBL" id="CP049075">
    <property type="protein sequence ID" value="QLI05797.1"/>
    <property type="molecule type" value="Genomic_DNA"/>
</dbReference>
<accession>A0A7H9CI49</accession>
<dbReference type="AlphaFoldDB" id="A0A7H9CI49"/>
<evidence type="ECO:0000256" key="4">
    <source>
        <dbReference type="PIRSR" id="PIRSR006325-1"/>
    </source>
</evidence>
<evidence type="ECO:0000313" key="7">
    <source>
        <dbReference type="Proteomes" id="UP000509414"/>
    </source>
</evidence>